<protein>
    <submittedName>
        <fullName evidence="1">Uncharacterized protein</fullName>
    </submittedName>
</protein>
<evidence type="ECO:0000313" key="2">
    <source>
        <dbReference type="Proteomes" id="UP001152598"/>
    </source>
</evidence>
<proteinExistence type="predicted"/>
<comment type="caution">
    <text evidence="1">The sequence shown here is derived from an EMBL/GenBank/DDBJ whole genome shotgun (WGS) entry which is preliminary data.</text>
</comment>
<accession>A0AAP4DT97</accession>
<reference evidence="1" key="1">
    <citation type="submission" date="2022-10" db="EMBL/GenBank/DDBJ databases">
        <authorList>
            <person name="Turner M.S."/>
            <person name="Huang W."/>
        </authorList>
    </citation>
    <scope>NUCLEOTIDE SEQUENCE</scope>
    <source>
        <strain evidence="1">54</strain>
    </source>
</reference>
<sequence>MKQFKSSDEQIDYLHDNKNIEFQDRDTAKNTLLDCNYYNLISCGKIKFALDINKKSHVYEKHDFIEWCDYFDTDCRVSEYLMSNLIEFERIINSRTAFYVGELIEKDVLTTRQYNEIVEIIANTKIENLDDYIGQETWRYISKMTFGKMKNILFWLLDNHNETYKKVVLGYIFLENGTNAQIKNRINDIILLRNYLFHFTPLNLYLVYAVGKQGRLNNRFRIKVVNFILSLKSDGKIFSQLKEMIIHSNNFIKIKNSHQSD</sequence>
<organism evidence="1 2">
    <name type="scientific">Lactococcus lactis</name>
    <dbReference type="NCBI Taxonomy" id="1358"/>
    <lineage>
        <taxon>Bacteria</taxon>
        <taxon>Bacillati</taxon>
        <taxon>Bacillota</taxon>
        <taxon>Bacilli</taxon>
        <taxon>Lactobacillales</taxon>
        <taxon>Streptococcaceae</taxon>
        <taxon>Lactococcus</taxon>
    </lineage>
</organism>
<dbReference type="RefSeq" id="WP_278200947.1">
    <property type="nucleotide sequence ID" value="NZ_JAOWLT010000004.1"/>
</dbReference>
<reference evidence="1" key="2">
    <citation type="journal article" date="2023" name="Food Microbiol.">
        <title>Evaluation of the fermentation potential of lactic acid bacteria isolated from herbs, fruits and vegetables as starter cultures in nut-based milk alternatives.</title>
        <authorList>
            <person name="Huang W."/>
            <person name="Dong A."/>
            <person name="Pham H.T."/>
            <person name="Zhou C."/>
            <person name="Huo Z."/>
            <person name="Watjen A.P."/>
            <person name="Prakash S."/>
            <person name="Bang-Berthelsen C.H."/>
            <person name="Turner M.S."/>
        </authorList>
    </citation>
    <scope>NUCLEOTIDE SEQUENCE</scope>
    <source>
        <strain evidence="1">54</strain>
    </source>
</reference>
<dbReference type="Proteomes" id="UP001152598">
    <property type="component" value="Unassembled WGS sequence"/>
</dbReference>
<dbReference type="EMBL" id="JAOWLV010000002">
    <property type="protein sequence ID" value="MDG4975678.1"/>
    <property type="molecule type" value="Genomic_DNA"/>
</dbReference>
<gene>
    <name evidence="1" type="ORF">OGZ50_02870</name>
</gene>
<dbReference type="AlphaFoldDB" id="A0AAP4DT97"/>
<evidence type="ECO:0000313" key="1">
    <source>
        <dbReference type="EMBL" id="MDG4975678.1"/>
    </source>
</evidence>
<name>A0AAP4DT97_9LACT</name>